<evidence type="ECO:0000313" key="2">
    <source>
        <dbReference type="Proteomes" id="UP000286415"/>
    </source>
</evidence>
<accession>A0A3R7JPZ6</accession>
<name>A0A3R7JPZ6_CLOSI</name>
<reference evidence="1 2" key="1">
    <citation type="journal article" date="2018" name="Biotechnol. Adv.">
        <title>Improved genomic resources and new bioinformatic workflow for the carcinogenic parasite Clonorchis sinensis: Biotechnological implications.</title>
        <authorList>
            <person name="Wang D."/>
            <person name="Korhonen P.K."/>
            <person name="Gasser R.B."/>
            <person name="Young N.D."/>
        </authorList>
    </citation>
    <scope>NUCLEOTIDE SEQUENCE [LARGE SCALE GENOMIC DNA]</scope>
    <source>
        <strain evidence="1">Cs-k2</strain>
    </source>
</reference>
<protein>
    <submittedName>
        <fullName evidence="1">Uncharacterized protein</fullName>
    </submittedName>
</protein>
<proteinExistence type="predicted"/>
<dbReference type="InParanoid" id="A0A3R7JPZ6"/>
<dbReference type="EMBL" id="NIRI02000056">
    <property type="protein sequence ID" value="KAG5442547.1"/>
    <property type="molecule type" value="Genomic_DNA"/>
</dbReference>
<sequence>MSEMVAAGELLKCRYEELAIFRWTRWATGGYDEEIIGPAQRYLNPHCIAKRCGSVIREYDWDGHARICLSFVFVWTLESPAISVANWMHGEFPCSTLSCLWLWPFGSWVTTVLTIEEATFDGGELEIGSFTFLGVVLSSISISVPVFYLSVGFAACPSTSDSDQLRSCAAFTQQTLKKIFSPEGVPTEVVIDSACGSDKVLMQYRNAVHSVTEKSPAILYKSRSLRAIID</sequence>
<keyword evidence="2" id="KW-1185">Reference proteome</keyword>
<organism evidence="1 2">
    <name type="scientific">Clonorchis sinensis</name>
    <name type="common">Chinese liver fluke</name>
    <dbReference type="NCBI Taxonomy" id="79923"/>
    <lineage>
        <taxon>Eukaryota</taxon>
        <taxon>Metazoa</taxon>
        <taxon>Spiralia</taxon>
        <taxon>Lophotrochozoa</taxon>
        <taxon>Platyhelminthes</taxon>
        <taxon>Trematoda</taxon>
        <taxon>Digenea</taxon>
        <taxon>Opisthorchiida</taxon>
        <taxon>Opisthorchiata</taxon>
        <taxon>Opisthorchiidae</taxon>
        <taxon>Clonorchis</taxon>
    </lineage>
</organism>
<dbReference type="Proteomes" id="UP000286415">
    <property type="component" value="Unassembled WGS sequence"/>
</dbReference>
<comment type="caution">
    <text evidence="1">The sequence shown here is derived from an EMBL/GenBank/DDBJ whole genome shotgun (WGS) entry which is preliminary data.</text>
</comment>
<reference evidence="1 2" key="2">
    <citation type="journal article" date="2021" name="Genomics">
        <title>High-quality reference genome for Clonorchis sinensis.</title>
        <authorList>
            <person name="Young N.D."/>
            <person name="Stroehlein A.J."/>
            <person name="Kinkar L."/>
            <person name="Wang T."/>
            <person name="Sohn W.M."/>
            <person name="Chang B.C.H."/>
            <person name="Kaur P."/>
            <person name="Weisz D."/>
            <person name="Dudchenko O."/>
            <person name="Aiden E.L."/>
            <person name="Korhonen P.K."/>
            <person name="Gasser R.B."/>
        </authorList>
    </citation>
    <scope>NUCLEOTIDE SEQUENCE [LARGE SCALE GENOMIC DNA]</scope>
    <source>
        <strain evidence="1">Cs-k2</strain>
    </source>
</reference>
<dbReference type="AlphaFoldDB" id="A0A3R7JPZ6"/>
<gene>
    <name evidence="1" type="ORF">CSKR_108745</name>
</gene>
<evidence type="ECO:0000313" key="1">
    <source>
        <dbReference type="EMBL" id="KAG5442547.1"/>
    </source>
</evidence>